<reference evidence="11" key="1">
    <citation type="submission" date="2022-01" db="EMBL/GenBank/DDBJ databases">
        <title>Genome Sequence Resource for Two Populations of Ditylenchus destructor, the Migratory Endoparasitic Phytonematode.</title>
        <authorList>
            <person name="Zhang H."/>
            <person name="Lin R."/>
            <person name="Xie B."/>
        </authorList>
    </citation>
    <scope>NUCLEOTIDE SEQUENCE</scope>
    <source>
        <strain evidence="11">BazhouSP</strain>
    </source>
</reference>
<dbReference type="InterPro" id="IPR012337">
    <property type="entry name" value="RNaseH-like_sf"/>
</dbReference>
<dbReference type="SMART" id="SM00474">
    <property type="entry name" value="35EXOc"/>
    <property type="match status" value="1"/>
</dbReference>
<dbReference type="EMBL" id="JAKKPZ010000029">
    <property type="protein sequence ID" value="KAI1709715.1"/>
    <property type="molecule type" value="Genomic_DNA"/>
</dbReference>
<keyword evidence="5 9" id="KW-0472">Membrane</keyword>
<proteinExistence type="inferred from homology"/>
<feature type="transmembrane region" description="Helical" evidence="9">
    <location>
        <begin position="348"/>
        <end position="372"/>
    </location>
</feature>
<dbReference type="GO" id="GO:0000467">
    <property type="term" value="P:exonucleolytic trimming to generate mature 3'-end of 5.8S rRNA from tricistronic rRNA transcript (SSU-rRNA, 5.8S rRNA, LSU-rRNA)"/>
    <property type="evidence" value="ECO:0007669"/>
    <property type="project" value="InterPro"/>
</dbReference>
<feature type="transmembrane region" description="Helical" evidence="9">
    <location>
        <begin position="231"/>
        <end position="253"/>
    </location>
</feature>
<feature type="transmembrane region" description="Helical" evidence="9">
    <location>
        <begin position="204"/>
        <end position="224"/>
    </location>
</feature>
<dbReference type="Pfam" id="PF01490">
    <property type="entry name" value="Aa_trans"/>
    <property type="match status" value="1"/>
</dbReference>
<keyword evidence="4 9" id="KW-1133">Transmembrane helix</keyword>
<dbReference type="GO" id="GO:0005730">
    <property type="term" value="C:nucleolus"/>
    <property type="evidence" value="ECO:0007669"/>
    <property type="project" value="TreeGrafter"/>
</dbReference>
<name>A0AAD4MXY0_9BILA</name>
<dbReference type="GO" id="GO:0000166">
    <property type="term" value="F:nucleotide binding"/>
    <property type="evidence" value="ECO:0007669"/>
    <property type="project" value="InterPro"/>
</dbReference>
<dbReference type="GO" id="GO:0071035">
    <property type="term" value="P:nuclear polyadenylation-dependent rRNA catabolic process"/>
    <property type="evidence" value="ECO:0007669"/>
    <property type="project" value="TreeGrafter"/>
</dbReference>
<dbReference type="PANTHER" id="PTHR12124">
    <property type="entry name" value="POLYMYOSITIS/SCLERODERMA AUTOANTIGEN-RELATED"/>
    <property type="match status" value="1"/>
</dbReference>
<sequence>MNSEILDLPSAADRLEHVLPTTSHRVGIPVENGHGSPTDYQATVSLRSECPSPGDRSEKSLSPLIYRADNEGLSATATLINFMKGMVGPGVLSLPIAFKQSGLWTGFVLVFFFGALSTYCMHQLVHCSRQLSKRIGGKPLSYGSVAYETFAHSQLFNGRLRKFRHLARFSVDLTIVVLQVGICCVQYVFIAAHLREIVDQFTNFHVSNTTWCFIIFLPMVLLNLIKTLKTIAILSSIGNVLMFSCFVFIIQHLLTSPHVTSQLPWITDFNGVTTAIGTCLYSFEGQAMVLPMENKLQYPQDMTSMFGVLPTGMALVSIIDAGVGFLGYAKYGQSVEGSITLNLPHNAFFTGIKLVFTLTAFFNFVIQQYVIVDTLLPKLQARLEHRERGLPVKWHLPMEMAFRAGLVVLAATISVLIPNLEEIIPLVGFTAGMMIAFIFPPLFHWVVFTPLIQRGEHPGNVVVEAVKNTAMISVSQMPRTGNSAGRQRTRKIATPTNQTHQDLQEPPQVPSGSHAVVSNSKELADKLQQAIVGIVKASNGLPKLGDGYELYASYPDYAQLMAQNKGRILAAMRKIMANSACKGTSFDEHQTMLTQQLIETRRLETGAEIIPGSAVLPPQLAHGLTERDGGGKYARLADIVGDKAGQTLKTVPIQFTQVGYSTHITVKPQTMFSDAIVNADAPFVTKLREKHNAMERKSKGGLRIIDEESIEQEHPYLYELDHFSVPTHQFTPPRQEKAPLTVEDTECVLIDSEPALIKFVEDLNNEKEFAVDVEHHSYRSFLGLTCLLQISTRTVDYVIDPFPIWKSMWRLNEPFSNPNILKVFHDGSSDVIWLQRDFGIYTINIFDTSIAMRLNDPACRTSLKQLLQDQCDVDICKDLQKTDWRLRPLPENYIHYARLDAHYLLYCYDKLRTQLSQHPTNDSVKIVNDAGKAVTISSLVKKVFDNSHKLSYQVFEQPRFDPDGHLELAKQSRRKFNNRQMAALKQLYAWRDSVAREHDESLHYVLPTHMMIHIAEVMPKETQGILACCAPVPPHVKFDAVTILRLLNAVRDIPLDSTATISGKYIEASLTSLSRDRDDISKITPLVAKLQYKFDIAGYKADERLPSIDARLKGIQNPKFAESKQTADIPLLVGPKSWAVSPKCTKQMESVQMSYVEDNLDEKKAAEVSAKLKRVLDNVRSWATPFELYVLSRKMNAKEKETEVAIKQETP</sequence>
<dbReference type="GO" id="GO:0016020">
    <property type="term" value="C:membrane"/>
    <property type="evidence" value="ECO:0007669"/>
    <property type="project" value="UniProtKB-SubCell"/>
</dbReference>
<dbReference type="PANTHER" id="PTHR12124:SF47">
    <property type="entry name" value="EXOSOME COMPONENT 10"/>
    <property type="match status" value="1"/>
</dbReference>
<dbReference type="AlphaFoldDB" id="A0AAD4MXY0"/>
<dbReference type="GO" id="GO:0071044">
    <property type="term" value="P:histone mRNA catabolic process"/>
    <property type="evidence" value="ECO:0007669"/>
    <property type="project" value="TreeGrafter"/>
</dbReference>
<dbReference type="GO" id="GO:0071051">
    <property type="term" value="P:poly(A)-dependent snoRNA 3'-end processing"/>
    <property type="evidence" value="ECO:0007669"/>
    <property type="project" value="TreeGrafter"/>
</dbReference>
<dbReference type="Pfam" id="PF00570">
    <property type="entry name" value="HRDC"/>
    <property type="match status" value="1"/>
</dbReference>
<evidence type="ECO:0000256" key="9">
    <source>
        <dbReference type="SAM" id="Phobius"/>
    </source>
</evidence>
<dbReference type="InterPro" id="IPR010997">
    <property type="entry name" value="HRDC-like_sf"/>
</dbReference>
<evidence type="ECO:0000256" key="8">
    <source>
        <dbReference type="SAM" id="MobiDB-lite"/>
    </source>
</evidence>
<evidence type="ECO:0000256" key="4">
    <source>
        <dbReference type="ARBA" id="ARBA00022989"/>
    </source>
</evidence>
<dbReference type="Gene3D" id="1.10.150.80">
    <property type="entry name" value="HRDC domain"/>
    <property type="match status" value="1"/>
</dbReference>
<evidence type="ECO:0000256" key="1">
    <source>
        <dbReference type="ARBA" id="ARBA00004123"/>
    </source>
</evidence>
<feature type="transmembrane region" description="Helical" evidence="9">
    <location>
        <begin position="304"/>
        <end position="328"/>
    </location>
</feature>
<dbReference type="GO" id="GO:0000175">
    <property type="term" value="F:3'-5'-RNA exonuclease activity"/>
    <property type="evidence" value="ECO:0007669"/>
    <property type="project" value="InterPro"/>
</dbReference>
<accession>A0AAD4MXY0</accession>
<dbReference type="GO" id="GO:0000176">
    <property type="term" value="C:nuclear exosome (RNase complex)"/>
    <property type="evidence" value="ECO:0007669"/>
    <property type="project" value="TreeGrafter"/>
</dbReference>
<feature type="transmembrane region" description="Helical" evidence="9">
    <location>
        <begin position="169"/>
        <end position="192"/>
    </location>
</feature>
<feature type="transmembrane region" description="Helical" evidence="9">
    <location>
        <begin position="423"/>
        <end position="448"/>
    </location>
</feature>
<comment type="caution">
    <text evidence="11">The sequence shown here is derived from an EMBL/GenBank/DDBJ whole genome shotgun (WGS) entry which is preliminary data.</text>
</comment>
<dbReference type="InterPro" id="IPR013057">
    <property type="entry name" value="AA_transpt_TM"/>
</dbReference>
<organism evidence="11 12">
    <name type="scientific">Ditylenchus destructor</name>
    <dbReference type="NCBI Taxonomy" id="166010"/>
    <lineage>
        <taxon>Eukaryota</taxon>
        <taxon>Metazoa</taxon>
        <taxon>Ecdysozoa</taxon>
        <taxon>Nematoda</taxon>
        <taxon>Chromadorea</taxon>
        <taxon>Rhabditida</taxon>
        <taxon>Tylenchina</taxon>
        <taxon>Tylenchomorpha</taxon>
        <taxon>Sphaerularioidea</taxon>
        <taxon>Anguinidae</taxon>
        <taxon>Anguininae</taxon>
        <taxon>Ditylenchus</taxon>
    </lineage>
</organism>
<feature type="region of interest" description="Disordered" evidence="8">
    <location>
        <begin position="493"/>
        <end position="515"/>
    </location>
</feature>
<keyword evidence="3 9" id="KW-0812">Transmembrane</keyword>
<dbReference type="GO" id="GO:0071040">
    <property type="term" value="P:nuclear polyadenylation-dependent antisense transcript catabolic process"/>
    <property type="evidence" value="ECO:0007669"/>
    <property type="project" value="TreeGrafter"/>
</dbReference>
<evidence type="ECO:0000256" key="6">
    <source>
        <dbReference type="ARBA" id="ARBA00023242"/>
    </source>
</evidence>
<evidence type="ECO:0000256" key="7">
    <source>
        <dbReference type="ARBA" id="ARBA00043957"/>
    </source>
</evidence>
<keyword evidence="12" id="KW-1185">Reference proteome</keyword>
<dbReference type="InterPro" id="IPR002121">
    <property type="entry name" value="HRDC_dom"/>
</dbReference>
<dbReference type="SMART" id="SM00341">
    <property type="entry name" value="HRDC"/>
    <property type="match status" value="1"/>
</dbReference>
<keyword evidence="6" id="KW-0539">Nucleus</keyword>
<dbReference type="Proteomes" id="UP001201812">
    <property type="component" value="Unassembled WGS sequence"/>
</dbReference>
<dbReference type="SUPFAM" id="SSF53098">
    <property type="entry name" value="Ribonuclease H-like"/>
    <property type="match status" value="1"/>
</dbReference>
<evidence type="ECO:0000259" key="10">
    <source>
        <dbReference type="PROSITE" id="PS50967"/>
    </source>
</evidence>
<dbReference type="FunFam" id="1.10.150.80:FF:000001">
    <property type="entry name" value="Putative exosome component 10"/>
    <property type="match status" value="1"/>
</dbReference>
<dbReference type="InterPro" id="IPR002562">
    <property type="entry name" value="3'-5'_exonuclease_dom"/>
</dbReference>
<dbReference type="InterPro" id="IPR045092">
    <property type="entry name" value="Rrp6-like"/>
</dbReference>
<evidence type="ECO:0000313" key="12">
    <source>
        <dbReference type="Proteomes" id="UP001201812"/>
    </source>
</evidence>
<dbReference type="GO" id="GO:0071039">
    <property type="term" value="P:nuclear polyadenylation-dependent CUT catabolic process"/>
    <property type="evidence" value="ECO:0007669"/>
    <property type="project" value="TreeGrafter"/>
</dbReference>
<feature type="transmembrane region" description="Helical" evidence="9">
    <location>
        <begin position="400"/>
        <end position="417"/>
    </location>
</feature>
<dbReference type="Gene3D" id="3.30.420.10">
    <property type="entry name" value="Ribonuclease H-like superfamily/Ribonuclease H"/>
    <property type="match status" value="1"/>
</dbReference>
<feature type="transmembrane region" description="Helical" evidence="9">
    <location>
        <begin position="103"/>
        <end position="125"/>
    </location>
</feature>
<evidence type="ECO:0000256" key="3">
    <source>
        <dbReference type="ARBA" id="ARBA00022692"/>
    </source>
</evidence>
<dbReference type="GO" id="GO:0071037">
    <property type="term" value="P:nuclear polyadenylation-dependent snRNA catabolic process"/>
    <property type="evidence" value="ECO:0007669"/>
    <property type="project" value="TreeGrafter"/>
</dbReference>
<dbReference type="GO" id="GO:0071036">
    <property type="term" value="P:nuclear polyadenylation-dependent snoRNA catabolic process"/>
    <property type="evidence" value="ECO:0007669"/>
    <property type="project" value="TreeGrafter"/>
</dbReference>
<feature type="domain" description="HRDC" evidence="10">
    <location>
        <begin position="977"/>
        <end position="1057"/>
    </location>
</feature>
<evidence type="ECO:0000313" key="11">
    <source>
        <dbReference type="EMBL" id="KAI1709715.1"/>
    </source>
</evidence>
<dbReference type="PROSITE" id="PS50967">
    <property type="entry name" value="HRDC"/>
    <property type="match status" value="1"/>
</dbReference>
<protein>
    <submittedName>
        <fullName evidence="11">Transmembrane amino acid transporter protein domain-containing protein</fullName>
    </submittedName>
</protein>
<evidence type="ECO:0000256" key="5">
    <source>
        <dbReference type="ARBA" id="ARBA00023136"/>
    </source>
</evidence>
<dbReference type="GO" id="GO:0003727">
    <property type="term" value="F:single-stranded RNA binding"/>
    <property type="evidence" value="ECO:0007669"/>
    <property type="project" value="TreeGrafter"/>
</dbReference>
<dbReference type="InterPro" id="IPR036397">
    <property type="entry name" value="RNaseH_sf"/>
</dbReference>
<comment type="similarity">
    <text evidence="7">Belongs to the exosome component 10/RRP6 family.</text>
</comment>
<comment type="subcellular location">
    <subcellularLocation>
        <location evidence="2">Membrane</location>
    </subcellularLocation>
    <subcellularLocation>
        <location evidence="1">Nucleus</location>
    </subcellularLocation>
</comment>
<dbReference type="GO" id="GO:0071038">
    <property type="term" value="P:TRAMP-dependent tRNA surveillance pathway"/>
    <property type="evidence" value="ECO:0007669"/>
    <property type="project" value="TreeGrafter"/>
</dbReference>
<evidence type="ECO:0000256" key="2">
    <source>
        <dbReference type="ARBA" id="ARBA00004370"/>
    </source>
</evidence>
<dbReference type="SUPFAM" id="SSF47819">
    <property type="entry name" value="HRDC-like"/>
    <property type="match status" value="1"/>
</dbReference>
<dbReference type="Pfam" id="PF01612">
    <property type="entry name" value="DNA_pol_A_exo1"/>
    <property type="match status" value="1"/>
</dbReference>
<gene>
    <name evidence="11" type="ORF">DdX_11106</name>
</gene>
<dbReference type="InterPro" id="IPR044876">
    <property type="entry name" value="HRDC_dom_sf"/>
</dbReference>